<dbReference type="InterPro" id="IPR037523">
    <property type="entry name" value="VOC_core"/>
</dbReference>
<feature type="domain" description="VOC" evidence="1">
    <location>
        <begin position="12"/>
        <end position="126"/>
    </location>
</feature>
<dbReference type="Gene3D" id="3.10.180.10">
    <property type="entry name" value="2,3-Dihydroxybiphenyl 1,2-Dioxygenase, domain 1"/>
    <property type="match status" value="2"/>
</dbReference>
<evidence type="ECO:0000259" key="1">
    <source>
        <dbReference type="PROSITE" id="PS51819"/>
    </source>
</evidence>
<evidence type="ECO:0000313" key="3">
    <source>
        <dbReference type="Proteomes" id="UP000581206"/>
    </source>
</evidence>
<dbReference type="CDD" id="cd07247">
    <property type="entry name" value="SgaA_N_like"/>
    <property type="match status" value="1"/>
</dbReference>
<accession>A0A7X6QZC7</accession>
<dbReference type="InterPro" id="IPR041581">
    <property type="entry name" value="Glyoxalase_6"/>
</dbReference>
<protein>
    <submittedName>
        <fullName evidence="2">VOC family protein</fullName>
    </submittedName>
</protein>
<sequence>MTVRDLPWPEGTPSSVELSAPDLAAAEAFYGPLFGWTFDRAPAEMNHYTTALLHGRPAAAFNPPIPGTHTAPGWLTHLSTQDAAAAVERATAAGAQVLLAPLPVMEFGTLAVLADPLGAVFALWQPGTQIGAGIVNEPGAMIWNEHFSRDLPAAQEFYRALFGYHYTALPGEMEYATFDTGERELGGMGGVDQDAGWMATFAVADTDAAVATVLARGGSLFLEAEDSPFGRVAGVIGPFGERFYLISTDEPSTPEA</sequence>
<dbReference type="SUPFAM" id="SSF54593">
    <property type="entry name" value="Glyoxalase/Bleomycin resistance protein/Dihydroxybiphenyl dioxygenase"/>
    <property type="match status" value="2"/>
</dbReference>
<reference evidence="2 3" key="1">
    <citation type="submission" date="2020-04" db="EMBL/GenBank/DDBJ databases">
        <title>MicrobeNet Type strains.</title>
        <authorList>
            <person name="Nicholson A.C."/>
        </authorList>
    </citation>
    <scope>NUCLEOTIDE SEQUENCE [LARGE SCALE GENOMIC DNA]</scope>
    <source>
        <strain evidence="2 3">ATCC BAA-788</strain>
    </source>
</reference>
<dbReference type="Proteomes" id="UP000581206">
    <property type="component" value="Unassembled WGS sequence"/>
</dbReference>
<dbReference type="InterPro" id="IPR052164">
    <property type="entry name" value="Anthracycline_SecMetBiosynth"/>
</dbReference>
<dbReference type="PANTHER" id="PTHR33993:SF14">
    <property type="entry name" value="GB|AAF24581.1"/>
    <property type="match status" value="1"/>
</dbReference>
<gene>
    <name evidence="2" type="ORF">HGA03_10280</name>
</gene>
<organism evidence="2 3">
    <name type="scientific">Cellulomonas denverensis</name>
    <dbReference type="NCBI Taxonomy" id="264297"/>
    <lineage>
        <taxon>Bacteria</taxon>
        <taxon>Bacillati</taxon>
        <taxon>Actinomycetota</taxon>
        <taxon>Actinomycetes</taxon>
        <taxon>Micrococcales</taxon>
        <taxon>Cellulomonadaceae</taxon>
        <taxon>Cellulomonas</taxon>
    </lineage>
</organism>
<comment type="caution">
    <text evidence="2">The sequence shown here is derived from an EMBL/GenBank/DDBJ whole genome shotgun (WGS) entry which is preliminary data.</text>
</comment>
<dbReference type="RefSeq" id="WP_168630170.1">
    <property type="nucleotide sequence ID" value="NZ_BONL01000001.1"/>
</dbReference>
<proteinExistence type="predicted"/>
<dbReference type="PANTHER" id="PTHR33993">
    <property type="entry name" value="GLYOXALASE-RELATED"/>
    <property type="match status" value="1"/>
</dbReference>
<keyword evidence="3" id="KW-1185">Reference proteome</keyword>
<dbReference type="Pfam" id="PF18029">
    <property type="entry name" value="Glyoxalase_6"/>
    <property type="match status" value="1"/>
</dbReference>
<evidence type="ECO:0000313" key="2">
    <source>
        <dbReference type="EMBL" id="NKY23048.1"/>
    </source>
</evidence>
<dbReference type="PROSITE" id="PS51819">
    <property type="entry name" value="VOC"/>
    <property type="match status" value="1"/>
</dbReference>
<dbReference type="AlphaFoldDB" id="A0A7X6QZC7"/>
<dbReference type="EMBL" id="JAAXOX010000004">
    <property type="protein sequence ID" value="NKY23048.1"/>
    <property type="molecule type" value="Genomic_DNA"/>
</dbReference>
<dbReference type="InterPro" id="IPR029068">
    <property type="entry name" value="Glyas_Bleomycin-R_OHBP_Dase"/>
</dbReference>
<name>A0A7X6QZC7_9CELL</name>